<evidence type="ECO:0000256" key="4">
    <source>
        <dbReference type="ARBA" id="ARBA00022989"/>
    </source>
</evidence>
<comment type="subcellular location">
    <subcellularLocation>
        <location evidence="1">Cell membrane</location>
        <topology evidence="1">Multi-pass membrane protein</topology>
    </subcellularLocation>
</comment>
<dbReference type="Pfam" id="PF01810">
    <property type="entry name" value="LysE"/>
    <property type="match status" value="1"/>
</dbReference>
<keyword evidence="5 6" id="KW-0472">Membrane</keyword>
<sequence length="207" mass="21820">MIYWMDFLPSAVLISIIPGASQLLGLTNAVRSGASWALIGILARLAAFTLLISVVVLGLGAALAQSPDVLAAIKWGGIAYLAWIGLAALRSKPQTASAVEGEGVRTDRWRIPRQEFMVAITNPKALLLFAALLPQFTSGGRGAELHIALLGLAYMGVEAVIGGLYVGAGRILRWRFRSYKGSIAHRVDRLSGVCILVLAGALAVSSV</sequence>
<feature type="transmembrane region" description="Helical" evidence="6">
    <location>
        <begin position="42"/>
        <end position="63"/>
    </location>
</feature>
<evidence type="ECO:0000256" key="5">
    <source>
        <dbReference type="ARBA" id="ARBA00023136"/>
    </source>
</evidence>
<keyword evidence="2" id="KW-1003">Cell membrane</keyword>
<evidence type="ECO:0000256" key="1">
    <source>
        <dbReference type="ARBA" id="ARBA00004651"/>
    </source>
</evidence>
<keyword evidence="3 6" id="KW-0812">Transmembrane</keyword>
<proteinExistence type="predicted"/>
<organism evidence="7 8">
    <name type="scientific">Streptomyces shenzhenensis</name>
    <dbReference type="NCBI Taxonomy" id="943815"/>
    <lineage>
        <taxon>Bacteria</taxon>
        <taxon>Bacillati</taxon>
        <taxon>Actinomycetota</taxon>
        <taxon>Actinomycetes</taxon>
        <taxon>Kitasatosporales</taxon>
        <taxon>Streptomycetaceae</taxon>
        <taxon>Streptomyces</taxon>
    </lineage>
</organism>
<dbReference type="AlphaFoldDB" id="A0A3M0HPV8"/>
<dbReference type="GO" id="GO:0042970">
    <property type="term" value="F:homoserine transmembrane transporter activity"/>
    <property type="evidence" value="ECO:0007669"/>
    <property type="project" value="TreeGrafter"/>
</dbReference>
<gene>
    <name evidence="7" type="ORF">CTZ28_45565</name>
</gene>
<dbReference type="OrthoDB" id="5185770at2"/>
<dbReference type="PANTHER" id="PTHR30086:SF5">
    <property type="entry name" value="HOMOGENTISATE EXPORT PROTEIN"/>
    <property type="match status" value="1"/>
</dbReference>
<evidence type="ECO:0000256" key="6">
    <source>
        <dbReference type="SAM" id="Phobius"/>
    </source>
</evidence>
<evidence type="ECO:0000313" key="8">
    <source>
        <dbReference type="Proteomes" id="UP000270471"/>
    </source>
</evidence>
<evidence type="ECO:0000256" key="3">
    <source>
        <dbReference type="ARBA" id="ARBA00022692"/>
    </source>
</evidence>
<keyword evidence="8" id="KW-1185">Reference proteome</keyword>
<dbReference type="GO" id="GO:0005886">
    <property type="term" value="C:plasma membrane"/>
    <property type="evidence" value="ECO:0007669"/>
    <property type="project" value="UniProtKB-SubCell"/>
</dbReference>
<dbReference type="PANTHER" id="PTHR30086">
    <property type="entry name" value="ARGININE EXPORTER PROTEIN ARGO"/>
    <property type="match status" value="1"/>
</dbReference>
<reference evidence="7 8" key="1">
    <citation type="submission" date="2017-11" db="EMBL/GenBank/DDBJ databases">
        <title>Draft genome of actinobacteria isolated from guarana (Paullinia cupana (Mart.) Ducke.</title>
        <authorList>
            <person name="Siqueira K.A."/>
            <person name="Liotti R.G."/>
            <person name="Mendes T.A.O."/>
            <person name="Soares M.A."/>
        </authorList>
    </citation>
    <scope>NUCLEOTIDE SEQUENCE [LARGE SCALE GENOMIC DNA]</scope>
    <source>
        <strain evidence="7 8">193</strain>
    </source>
</reference>
<dbReference type="Proteomes" id="UP000270471">
    <property type="component" value="Unassembled WGS sequence"/>
</dbReference>
<dbReference type="EMBL" id="PENI01000067">
    <property type="protein sequence ID" value="RMB79451.1"/>
    <property type="molecule type" value="Genomic_DNA"/>
</dbReference>
<comment type="caution">
    <text evidence="7">The sequence shown here is derived from an EMBL/GenBank/DDBJ whole genome shotgun (WGS) entry which is preliminary data.</text>
</comment>
<evidence type="ECO:0000313" key="7">
    <source>
        <dbReference type="EMBL" id="RMB79451.1"/>
    </source>
</evidence>
<dbReference type="RefSeq" id="WP_121895890.1">
    <property type="nucleotide sequence ID" value="NZ_PENI01000067.1"/>
</dbReference>
<feature type="transmembrane region" description="Helical" evidence="6">
    <location>
        <begin position="12"/>
        <end position="30"/>
    </location>
</feature>
<feature type="transmembrane region" description="Helical" evidence="6">
    <location>
        <begin position="187"/>
        <end position="205"/>
    </location>
</feature>
<feature type="transmembrane region" description="Helical" evidence="6">
    <location>
        <begin position="145"/>
        <end position="166"/>
    </location>
</feature>
<accession>A0A3M0HPV8</accession>
<dbReference type="InterPro" id="IPR001123">
    <property type="entry name" value="LeuE-type"/>
</dbReference>
<evidence type="ECO:0000256" key="2">
    <source>
        <dbReference type="ARBA" id="ARBA00022475"/>
    </source>
</evidence>
<keyword evidence="4 6" id="KW-1133">Transmembrane helix</keyword>
<feature type="transmembrane region" description="Helical" evidence="6">
    <location>
        <begin position="69"/>
        <end position="89"/>
    </location>
</feature>
<name>A0A3M0HPV8_9ACTN</name>
<protein>
    <submittedName>
        <fullName evidence="7">Lysine transporter LysE</fullName>
    </submittedName>
</protein>